<comment type="similarity">
    <text evidence="1">Belongs to the AfsR/DnrI/RedD regulatory family.</text>
</comment>
<dbReference type="AlphaFoldDB" id="A0A7W0CJK8"/>
<dbReference type="Gene3D" id="1.10.10.10">
    <property type="entry name" value="Winged helix-like DNA-binding domain superfamily/Winged helix DNA-binding domain"/>
    <property type="match status" value="2"/>
</dbReference>
<comment type="caution">
    <text evidence="6">The sequence shown here is derived from an EMBL/GenBank/DDBJ whole genome shotgun (WGS) entry which is preliminary data.</text>
</comment>
<feature type="DNA-binding region" description="OmpR/PhoB-type" evidence="4">
    <location>
        <begin position="1"/>
        <end position="85"/>
    </location>
</feature>
<dbReference type="InterPro" id="IPR042197">
    <property type="entry name" value="Apaf_helical"/>
</dbReference>
<evidence type="ECO:0000259" key="5">
    <source>
        <dbReference type="PROSITE" id="PS51755"/>
    </source>
</evidence>
<evidence type="ECO:0000313" key="6">
    <source>
        <dbReference type="EMBL" id="MBA2892335.1"/>
    </source>
</evidence>
<dbReference type="InterPro" id="IPR036388">
    <property type="entry name" value="WH-like_DNA-bd_sf"/>
</dbReference>
<dbReference type="SMART" id="SM01043">
    <property type="entry name" value="BTAD"/>
    <property type="match status" value="1"/>
</dbReference>
<dbReference type="SUPFAM" id="SSF52540">
    <property type="entry name" value="P-loop containing nucleoside triphosphate hydrolases"/>
    <property type="match status" value="1"/>
</dbReference>
<dbReference type="Pfam" id="PF13181">
    <property type="entry name" value="TPR_8"/>
    <property type="match status" value="1"/>
</dbReference>
<dbReference type="Gene3D" id="1.10.8.430">
    <property type="entry name" value="Helical domain of apoptotic protease-activating factors"/>
    <property type="match status" value="1"/>
</dbReference>
<dbReference type="GO" id="GO:0043531">
    <property type="term" value="F:ADP binding"/>
    <property type="evidence" value="ECO:0007669"/>
    <property type="project" value="InterPro"/>
</dbReference>
<dbReference type="SUPFAM" id="SSF48452">
    <property type="entry name" value="TPR-like"/>
    <property type="match status" value="3"/>
</dbReference>
<accession>A0A7W0CJK8</accession>
<feature type="domain" description="OmpR/PhoB-type" evidence="5">
    <location>
        <begin position="1"/>
        <end position="85"/>
    </location>
</feature>
<dbReference type="InterPro" id="IPR019734">
    <property type="entry name" value="TPR_rpt"/>
</dbReference>
<dbReference type="GO" id="GO:0003677">
    <property type="term" value="F:DNA binding"/>
    <property type="evidence" value="ECO:0007669"/>
    <property type="project" value="UniProtKB-UniRule"/>
</dbReference>
<dbReference type="InterPro" id="IPR005158">
    <property type="entry name" value="BTAD"/>
</dbReference>
<evidence type="ECO:0000313" key="7">
    <source>
        <dbReference type="Proteomes" id="UP000530928"/>
    </source>
</evidence>
<dbReference type="SUPFAM" id="SSF46894">
    <property type="entry name" value="C-terminal effector domain of the bipartite response regulators"/>
    <property type="match status" value="1"/>
</dbReference>
<dbReference type="PANTHER" id="PTHR47691">
    <property type="entry name" value="REGULATOR-RELATED"/>
    <property type="match status" value="1"/>
</dbReference>
<dbReference type="GO" id="GO:0006355">
    <property type="term" value="P:regulation of DNA-templated transcription"/>
    <property type="evidence" value="ECO:0007669"/>
    <property type="project" value="InterPro"/>
</dbReference>
<dbReference type="PRINTS" id="PR00364">
    <property type="entry name" value="DISEASERSIST"/>
</dbReference>
<proteinExistence type="inferred from homology"/>
<dbReference type="CDD" id="cd15831">
    <property type="entry name" value="BTAD"/>
    <property type="match status" value="1"/>
</dbReference>
<evidence type="ECO:0000256" key="3">
    <source>
        <dbReference type="ARBA" id="ARBA00023125"/>
    </source>
</evidence>
<protein>
    <submittedName>
        <fullName evidence="6">DNA-binding SARP family transcriptional activator</fullName>
    </submittedName>
</protein>
<dbReference type="SMART" id="SM00028">
    <property type="entry name" value="TPR"/>
    <property type="match status" value="6"/>
</dbReference>
<dbReference type="Pfam" id="PF00486">
    <property type="entry name" value="Trans_reg_C"/>
    <property type="match status" value="1"/>
</dbReference>
<dbReference type="InterPro" id="IPR001867">
    <property type="entry name" value="OmpR/PhoB-type_DNA-bd"/>
</dbReference>
<dbReference type="PANTHER" id="PTHR47691:SF3">
    <property type="entry name" value="HTH-TYPE TRANSCRIPTIONAL REGULATOR RV0890C-RELATED"/>
    <property type="match status" value="1"/>
</dbReference>
<organism evidence="6 7">
    <name type="scientific">Nonomuraea soli</name>
    <dbReference type="NCBI Taxonomy" id="1032476"/>
    <lineage>
        <taxon>Bacteria</taxon>
        <taxon>Bacillati</taxon>
        <taxon>Actinomycetota</taxon>
        <taxon>Actinomycetes</taxon>
        <taxon>Streptosporangiales</taxon>
        <taxon>Streptosporangiaceae</taxon>
        <taxon>Nonomuraea</taxon>
    </lineage>
</organism>
<dbReference type="InterPro" id="IPR027417">
    <property type="entry name" value="P-loop_NTPase"/>
</dbReference>
<dbReference type="PROSITE" id="PS51755">
    <property type="entry name" value="OMPR_PHOB"/>
    <property type="match status" value="1"/>
</dbReference>
<dbReference type="Proteomes" id="UP000530928">
    <property type="component" value="Unassembled WGS sequence"/>
</dbReference>
<dbReference type="InterPro" id="IPR002182">
    <property type="entry name" value="NB-ARC"/>
</dbReference>
<sequence>MGLSVTEGVTSPMAPRHRAVLAYLLLHAGTVIGVERLIGAMWGTTPPDTARAQIQASIAAIRKPLREAGADAMLATQSAGYVIRPEPGQVDLQEFIDRVAAGEIRGALTLWRGQALADVNADYVAQARERLEERRLRAVEQLAEAELVMGHHEVLVEELPAVLDAHPLRERLIRQLMLALHRCGRQADALALGRDFRIRLADEQGLDPSRAFLELERSILRDDAAAVPEPARVRPRILSFLPQDVPDFVGRIAGLDRLAGSGPATISTIDGMAGVGKTALAVHAAHRLADRFPDGQLFVDLHAHTAGHAPLEPSAALETLLRQLGLPPERIPAGEADRTALWRTELANRRLLVVLDNIADTDHVRALLPGTTRSLMLITSRRRLVDLDGASAMSLDVLSTADALALFTAIVGDRVHDEPAAALDVVQLCGGLPLAVRIAAARLRHRPRWTVRYLADRLRDQRRQLAGLTSTDRGVAAAFSLSYEQLGAAQQHLFSLLGLHPGVDIEPHAAAALARLPLQQTETLLEDLLDANMLIQHEPGRYTLHDLLWQYARDTVAALKPPEDRQAALTRLCEHYVEGTGAALAAAFPHYAQSWPAPLPTWERLDSPEAGIAWLGAERANLLAIAPHTQDIGPLAHRLHHYLHEHGYLAQALVLHGRALDSARAEGDREGQALALYHLAVIHRSLGHVAESMDHVRQALDLFTELGDQAGKARALTMLGAGLSLLREFAEAAGCFQQALDICRREGLRMGEAVSLGNLANVHEQLGDVQLAAEHCRHAIELGQELGIPSLKAQTTGILGDLLARNGDYRAAVIASSQALAYWREAGDRFMECSARIGLGKIFLAAGDPAQAVDSHRDALAIALEIGSLLAQGRAHQGLAHAHHALGRPGQARTHAVQAVELFTSLGAPEAGEMRAFRLGVCRDD</sequence>
<reference evidence="6 7" key="1">
    <citation type="submission" date="2020-07" db="EMBL/GenBank/DDBJ databases">
        <title>Genomic Encyclopedia of Type Strains, Phase IV (KMG-IV): sequencing the most valuable type-strain genomes for metagenomic binning, comparative biology and taxonomic classification.</title>
        <authorList>
            <person name="Goeker M."/>
        </authorList>
    </citation>
    <scope>NUCLEOTIDE SEQUENCE [LARGE SCALE GENOMIC DNA]</scope>
    <source>
        <strain evidence="6 7">DSM 45533</strain>
    </source>
</reference>
<dbReference type="Pfam" id="PF00931">
    <property type="entry name" value="NB-ARC"/>
    <property type="match status" value="1"/>
</dbReference>
<dbReference type="RefSeq" id="WP_220133636.1">
    <property type="nucleotide sequence ID" value="NZ_BAABAM010000002.1"/>
</dbReference>
<name>A0A7W0CJK8_9ACTN</name>
<gene>
    <name evidence="6" type="ORF">HNR30_003676</name>
</gene>
<dbReference type="Gene3D" id="1.25.40.10">
    <property type="entry name" value="Tetratricopeptide repeat domain"/>
    <property type="match status" value="2"/>
</dbReference>
<dbReference type="InterPro" id="IPR016032">
    <property type="entry name" value="Sig_transdc_resp-reg_C-effctor"/>
</dbReference>
<dbReference type="Gene3D" id="3.40.50.300">
    <property type="entry name" value="P-loop containing nucleotide triphosphate hydrolases"/>
    <property type="match status" value="1"/>
</dbReference>
<keyword evidence="3 4" id="KW-0238">DNA-binding</keyword>
<keyword evidence="7" id="KW-1185">Reference proteome</keyword>
<evidence type="ECO:0000256" key="1">
    <source>
        <dbReference type="ARBA" id="ARBA00005820"/>
    </source>
</evidence>
<keyword evidence="2" id="KW-0677">Repeat</keyword>
<evidence type="ECO:0000256" key="2">
    <source>
        <dbReference type="ARBA" id="ARBA00022737"/>
    </source>
</evidence>
<dbReference type="Pfam" id="PF03704">
    <property type="entry name" value="BTAD"/>
    <property type="match status" value="1"/>
</dbReference>
<dbReference type="InterPro" id="IPR011990">
    <property type="entry name" value="TPR-like_helical_dom_sf"/>
</dbReference>
<dbReference type="EMBL" id="JACDUR010000003">
    <property type="protein sequence ID" value="MBA2892335.1"/>
    <property type="molecule type" value="Genomic_DNA"/>
</dbReference>
<evidence type="ECO:0000256" key="4">
    <source>
        <dbReference type="PROSITE-ProRule" id="PRU01091"/>
    </source>
</evidence>
<dbReference type="GO" id="GO:0000160">
    <property type="term" value="P:phosphorelay signal transduction system"/>
    <property type="evidence" value="ECO:0007669"/>
    <property type="project" value="InterPro"/>
</dbReference>
<dbReference type="Pfam" id="PF13424">
    <property type="entry name" value="TPR_12"/>
    <property type="match status" value="2"/>
</dbReference>